<dbReference type="PANTHER" id="PTHR30540:SF83">
    <property type="entry name" value="K+ POTASSIUM TRANSPORTER"/>
    <property type="match status" value="1"/>
</dbReference>
<evidence type="ECO:0000313" key="13">
    <source>
        <dbReference type="Proteomes" id="UP000311382"/>
    </source>
</evidence>
<feature type="transmembrane region" description="Helical" evidence="9">
    <location>
        <begin position="21"/>
        <end position="43"/>
    </location>
</feature>
<feature type="transmembrane region" description="Helical" evidence="9">
    <location>
        <begin position="469"/>
        <end position="490"/>
    </location>
</feature>
<evidence type="ECO:0000256" key="5">
    <source>
        <dbReference type="ARBA" id="ARBA00022958"/>
    </source>
</evidence>
<evidence type="ECO:0000259" key="11">
    <source>
        <dbReference type="Pfam" id="PF22776"/>
    </source>
</evidence>
<name>A0A5C5G3P8_9BASI</name>
<dbReference type="InterPro" id="IPR053951">
    <property type="entry name" value="K_trans_N"/>
</dbReference>
<keyword evidence="7" id="KW-0406">Ion transport</keyword>
<proteinExistence type="predicted"/>
<dbReference type="GO" id="GO:0016020">
    <property type="term" value="C:membrane"/>
    <property type="evidence" value="ECO:0007669"/>
    <property type="project" value="UniProtKB-SubCell"/>
</dbReference>
<feature type="transmembrane region" description="Helical" evidence="9">
    <location>
        <begin position="259"/>
        <end position="278"/>
    </location>
</feature>
<keyword evidence="3" id="KW-0633">Potassium transport</keyword>
<evidence type="ECO:0000256" key="3">
    <source>
        <dbReference type="ARBA" id="ARBA00022538"/>
    </source>
</evidence>
<evidence type="ECO:0000256" key="8">
    <source>
        <dbReference type="ARBA" id="ARBA00023136"/>
    </source>
</evidence>
<feature type="transmembrane region" description="Helical" evidence="9">
    <location>
        <begin position="412"/>
        <end position="434"/>
    </location>
</feature>
<evidence type="ECO:0000256" key="6">
    <source>
        <dbReference type="ARBA" id="ARBA00022989"/>
    </source>
</evidence>
<keyword evidence="2" id="KW-0813">Transport</keyword>
<keyword evidence="8 9" id="KW-0472">Membrane</keyword>
<comment type="subcellular location">
    <subcellularLocation>
        <location evidence="1">Membrane</location>
        <topology evidence="1">Multi-pass membrane protein</topology>
    </subcellularLocation>
</comment>
<comment type="caution">
    <text evidence="12">The sequence shown here is derived from an EMBL/GenBank/DDBJ whole genome shotgun (WGS) entry which is preliminary data.</text>
</comment>
<keyword evidence="5" id="KW-0630">Potassium</keyword>
<dbReference type="Pfam" id="PF22776">
    <property type="entry name" value="K_trans_C"/>
    <property type="match status" value="1"/>
</dbReference>
<feature type="transmembrane region" description="Helical" evidence="9">
    <location>
        <begin position="63"/>
        <end position="80"/>
    </location>
</feature>
<dbReference type="Proteomes" id="UP000311382">
    <property type="component" value="Unassembled WGS sequence"/>
</dbReference>
<evidence type="ECO:0000256" key="4">
    <source>
        <dbReference type="ARBA" id="ARBA00022692"/>
    </source>
</evidence>
<feature type="transmembrane region" description="Helical" evidence="9">
    <location>
        <begin position="332"/>
        <end position="359"/>
    </location>
</feature>
<feature type="transmembrane region" description="Helical" evidence="9">
    <location>
        <begin position="212"/>
        <end position="232"/>
    </location>
</feature>
<feature type="transmembrane region" description="Helical" evidence="9">
    <location>
        <begin position="384"/>
        <end position="406"/>
    </location>
</feature>
<dbReference type="OrthoDB" id="504708at2759"/>
<dbReference type="InterPro" id="IPR053952">
    <property type="entry name" value="K_trans_C"/>
</dbReference>
<reference evidence="12 13" key="1">
    <citation type="submission" date="2019-03" db="EMBL/GenBank/DDBJ databases">
        <title>Rhodosporidium diobovatum UCD-FST 08-225 genome sequencing, assembly, and annotation.</title>
        <authorList>
            <person name="Fakankun I.U."/>
            <person name="Fristensky B."/>
            <person name="Levin D.B."/>
        </authorList>
    </citation>
    <scope>NUCLEOTIDE SEQUENCE [LARGE SCALE GENOMIC DNA]</scope>
    <source>
        <strain evidence="12 13">UCD-FST 08-225</strain>
    </source>
</reference>
<accession>A0A5C5G3P8</accession>
<sequence>MQTAEEDTRVARREQVQKRGLRATLALAYLSVGVIYGDLGTSTLYAVNGLFPSSGAMPSREDIVGGISCLLWAIILVPVVKYSCIALEFGTTAGEGGPFAVFTALFPPRESKDGWRTLTTYSLATAPPSSHAVTSFLHRPLVKSFLFVLTLFGVALTVSDGMLTPAVSVTSAVVGISYAAPSVAQSVVGISCGILALLFLAQPFGTKKLGLLFSPIVTLWLLINAGTGIVNITHHPSIFRAFDPSRAVMLFVRTGNYDLLGGVILCITGVEALFANLGQFSKGSIRLAFCGFAAPCLMLQYLGQGARLIEGGEKILSNVFFNSIPGGTGGGLWWFVWLFAVLAAIIASQAMVTATMSLVQQLTSLHVMPPVRVVHTDDTSKGRIYVPVINFLLLVGTIGLTCGFGTDVGLTNAYGFAVSGVMLITTLTIALAMIQIKGVPVALALAYFVAAAFVDSLFFGASLKKVPHGAWFPLGLAVVILFVLTGWAWAKGLEDKFDAMHRYRLSEVLRPRIDRDSAPEAEDEDEKQQQAPAVEQDIAALPSENGGAAALRQRKPALPAYEAADNGASLARLPVFALCVLSSHLCWARSLTLPPRTPGSFHNHSSSSSEGAPHSFTAFVRSYPALPQVIVFLTVRVVGVPHVAFDDRFLVDRLHRFDGLYVATVSFGYRDKLDLSDIAPPLRNRIVALESRAQQDADELKEKIRKIDEALRGAVTHILPQFYVSADRSPGPRRPRIVRAVRRFLLEEVYRRVAVNFDPYEQFKFASPEDCLRMGVSAVL</sequence>
<evidence type="ECO:0000259" key="10">
    <source>
        <dbReference type="Pfam" id="PF02705"/>
    </source>
</evidence>
<dbReference type="EMBL" id="SOZI01000016">
    <property type="protein sequence ID" value="TNY23069.1"/>
    <property type="molecule type" value="Genomic_DNA"/>
</dbReference>
<dbReference type="Pfam" id="PF02705">
    <property type="entry name" value="K_trans"/>
    <property type="match status" value="1"/>
</dbReference>
<gene>
    <name evidence="12" type="ORF">DMC30DRAFT_410799</name>
</gene>
<feature type="domain" description="K+ potassium transporter C-terminal" evidence="11">
    <location>
        <begin position="606"/>
        <end position="681"/>
    </location>
</feature>
<evidence type="ECO:0000256" key="9">
    <source>
        <dbReference type="SAM" id="Phobius"/>
    </source>
</evidence>
<dbReference type="STRING" id="5288.A0A5C5G3P8"/>
<keyword evidence="13" id="KW-1185">Reference proteome</keyword>
<feature type="domain" description="K+ potassium transporter integral membrane" evidence="10">
    <location>
        <begin position="28"/>
        <end position="509"/>
    </location>
</feature>
<dbReference type="GO" id="GO:0015079">
    <property type="term" value="F:potassium ion transmembrane transporter activity"/>
    <property type="evidence" value="ECO:0007669"/>
    <property type="project" value="InterPro"/>
</dbReference>
<evidence type="ECO:0000256" key="2">
    <source>
        <dbReference type="ARBA" id="ARBA00022448"/>
    </source>
</evidence>
<dbReference type="AlphaFoldDB" id="A0A5C5G3P8"/>
<feature type="transmembrane region" description="Helical" evidence="9">
    <location>
        <begin position="441"/>
        <end position="463"/>
    </location>
</feature>
<organism evidence="12 13">
    <name type="scientific">Rhodotorula diobovata</name>
    <dbReference type="NCBI Taxonomy" id="5288"/>
    <lineage>
        <taxon>Eukaryota</taxon>
        <taxon>Fungi</taxon>
        <taxon>Dikarya</taxon>
        <taxon>Basidiomycota</taxon>
        <taxon>Pucciniomycotina</taxon>
        <taxon>Microbotryomycetes</taxon>
        <taxon>Sporidiobolales</taxon>
        <taxon>Sporidiobolaceae</taxon>
        <taxon>Rhodotorula</taxon>
    </lineage>
</organism>
<dbReference type="PANTHER" id="PTHR30540">
    <property type="entry name" value="OSMOTIC STRESS POTASSIUM TRANSPORTER"/>
    <property type="match status" value="1"/>
</dbReference>
<keyword evidence="6 9" id="KW-1133">Transmembrane helix</keyword>
<evidence type="ECO:0000256" key="1">
    <source>
        <dbReference type="ARBA" id="ARBA00004141"/>
    </source>
</evidence>
<dbReference type="InterPro" id="IPR003855">
    <property type="entry name" value="K+_transporter"/>
</dbReference>
<evidence type="ECO:0000313" key="12">
    <source>
        <dbReference type="EMBL" id="TNY23069.1"/>
    </source>
</evidence>
<protein>
    <submittedName>
        <fullName evidence="12">Potassium transporter</fullName>
    </submittedName>
</protein>
<feature type="transmembrane region" description="Helical" evidence="9">
    <location>
        <begin position="178"/>
        <end position="200"/>
    </location>
</feature>
<evidence type="ECO:0000256" key="7">
    <source>
        <dbReference type="ARBA" id="ARBA00023065"/>
    </source>
</evidence>
<feature type="transmembrane region" description="Helical" evidence="9">
    <location>
        <begin position="141"/>
        <end position="158"/>
    </location>
</feature>
<keyword evidence="4 9" id="KW-0812">Transmembrane</keyword>